<name>A0A4U1L9G1_9SPHN</name>
<keyword evidence="4" id="KW-1185">Reference proteome</keyword>
<gene>
    <name evidence="3" type="ORF">FBR43_02365</name>
</gene>
<feature type="compositionally biased region" description="Pro residues" evidence="1">
    <location>
        <begin position="24"/>
        <end position="44"/>
    </location>
</feature>
<keyword evidence="2" id="KW-0732">Signal</keyword>
<sequence>MLRILVLCPPVLILAACVAPSQPAPAPSPSPAPLPRPAPAPSPAAPVVDWPDREWSPGTWAYAQDARGSIARYGVPGSDAELTLRCDRAARALYLARRGSAPAGAAMTVRTTSTARTLAMQPTGEGYMAARLTPSDGVIDAMGFSRGRFMVQLPPLAPLILPSWAEPLRVAEDCRG</sequence>
<organism evidence="3 4">
    <name type="scientific">Sphingomonas baiyangensis</name>
    <dbReference type="NCBI Taxonomy" id="2572576"/>
    <lineage>
        <taxon>Bacteria</taxon>
        <taxon>Pseudomonadati</taxon>
        <taxon>Pseudomonadota</taxon>
        <taxon>Alphaproteobacteria</taxon>
        <taxon>Sphingomonadales</taxon>
        <taxon>Sphingomonadaceae</taxon>
        <taxon>Sphingomonas</taxon>
    </lineage>
</organism>
<dbReference type="AlphaFoldDB" id="A0A4U1L9G1"/>
<accession>A0A4U1L9G1</accession>
<evidence type="ECO:0000256" key="2">
    <source>
        <dbReference type="SAM" id="SignalP"/>
    </source>
</evidence>
<proteinExistence type="predicted"/>
<dbReference type="PROSITE" id="PS51257">
    <property type="entry name" value="PROKAR_LIPOPROTEIN"/>
    <property type="match status" value="1"/>
</dbReference>
<comment type="caution">
    <text evidence="3">The sequence shown here is derived from an EMBL/GenBank/DDBJ whole genome shotgun (WGS) entry which is preliminary data.</text>
</comment>
<dbReference type="EMBL" id="SWKR01000001">
    <property type="protein sequence ID" value="TKD53193.1"/>
    <property type="molecule type" value="Genomic_DNA"/>
</dbReference>
<reference evidence="3 4" key="1">
    <citation type="submission" date="2019-04" db="EMBL/GenBank/DDBJ databases">
        <authorList>
            <person name="Yang Y."/>
            <person name="Wei D."/>
        </authorList>
    </citation>
    <scope>NUCLEOTIDE SEQUENCE [LARGE SCALE GENOMIC DNA]</scope>
    <source>
        <strain evidence="3 4">L-1-4w-11</strain>
    </source>
</reference>
<protein>
    <recommendedName>
        <fullName evidence="5">Lipoprotein</fullName>
    </recommendedName>
</protein>
<evidence type="ECO:0000256" key="1">
    <source>
        <dbReference type="SAM" id="MobiDB-lite"/>
    </source>
</evidence>
<evidence type="ECO:0000313" key="3">
    <source>
        <dbReference type="EMBL" id="TKD53193.1"/>
    </source>
</evidence>
<evidence type="ECO:0000313" key="4">
    <source>
        <dbReference type="Proteomes" id="UP000309138"/>
    </source>
</evidence>
<evidence type="ECO:0008006" key="5">
    <source>
        <dbReference type="Google" id="ProtNLM"/>
    </source>
</evidence>
<dbReference type="Proteomes" id="UP000309138">
    <property type="component" value="Unassembled WGS sequence"/>
</dbReference>
<feature type="region of interest" description="Disordered" evidence="1">
    <location>
        <begin position="24"/>
        <end position="48"/>
    </location>
</feature>
<dbReference type="OrthoDB" id="7629232at2"/>
<feature type="signal peptide" evidence="2">
    <location>
        <begin position="1"/>
        <end position="26"/>
    </location>
</feature>
<feature type="chain" id="PRO_5020810206" description="Lipoprotein" evidence="2">
    <location>
        <begin position="27"/>
        <end position="176"/>
    </location>
</feature>
<dbReference type="RefSeq" id="WP_136941613.1">
    <property type="nucleotide sequence ID" value="NZ_SWKR01000001.1"/>
</dbReference>